<protein>
    <submittedName>
        <fullName evidence="1">Uncharacterized protein</fullName>
    </submittedName>
</protein>
<organism evidence="1 2">
    <name type="scientific">Leptospira interrogans serovar Grippotyphosa str. LT2186</name>
    <dbReference type="NCBI Taxonomy" id="1001599"/>
    <lineage>
        <taxon>Bacteria</taxon>
        <taxon>Pseudomonadati</taxon>
        <taxon>Spirochaetota</taxon>
        <taxon>Spirochaetia</taxon>
        <taxon>Leptospirales</taxon>
        <taxon>Leptospiraceae</taxon>
        <taxon>Leptospira</taxon>
    </lineage>
</organism>
<proteinExistence type="predicted"/>
<gene>
    <name evidence="1" type="ORF">LEP1GSC151_3775</name>
</gene>
<evidence type="ECO:0000313" key="1">
    <source>
        <dbReference type="EMBL" id="EMG11780.1"/>
    </source>
</evidence>
<sequence length="41" mass="4813">MKSLLNRKRGDFFPMTKTFFVKKKLGVPTILLIQNIPHIKL</sequence>
<dbReference type="EMBL" id="AFME02000144">
    <property type="protein sequence ID" value="EMG11780.1"/>
    <property type="molecule type" value="Genomic_DNA"/>
</dbReference>
<dbReference type="AlphaFoldDB" id="M3HGK1"/>
<accession>M3HGK1</accession>
<reference evidence="1 2" key="1">
    <citation type="submission" date="2013-02" db="EMBL/GenBank/DDBJ databases">
        <authorList>
            <person name="Harkins D.M."/>
            <person name="Durkin A.S."/>
            <person name="Brinkac L.M."/>
            <person name="Haft D.H."/>
            <person name="Selengut J.D."/>
            <person name="Sanka R."/>
            <person name="DePew J."/>
            <person name="Purushe J."/>
            <person name="Tulsiani S.M."/>
            <person name="Graham G.C."/>
            <person name="Burns M.-A."/>
            <person name="Dohnt M.F."/>
            <person name="Smythe L.D."/>
            <person name="McKay D.B."/>
            <person name="Craig S.B."/>
            <person name="Vinetz J.M."/>
            <person name="Sutton G.G."/>
            <person name="Nierman W.C."/>
            <person name="Fouts D.E."/>
        </authorList>
    </citation>
    <scope>NUCLEOTIDE SEQUENCE [LARGE SCALE GENOMIC DNA]</scope>
    <source>
        <strain evidence="1 2">LT2186</strain>
    </source>
</reference>
<evidence type="ECO:0000313" key="2">
    <source>
        <dbReference type="Proteomes" id="UP000011776"/>
    </source>
</evidence>
<dbReference type="Proteomes" id="UP000011776">
    <property type="component" value="Unassembled WGS sequence"/>
</dbReference>
<dbReference type="BioCyc" id="LINT1001599:G11K9-1219-MONOMER"/>
<comment type="caution">
    <text evidence="1">The sequence shown here is derived from an EMBL/GenBank/DDBJ whole genome shotgun (WGS) entry which is preliminary data.</text>
</comment>
<name>M3HGK1_LEPIR</name>